<organism evidence="5 6">
    <name type="scientific">Brevundimonas mediterranea</name>
    <dbReference type="NCBI Taxonomy" id="74329"/>
    <lineage>
        <taxon>Bacteria</taxon>
        <taxon>Pseudomonadati</taxon>
        <taxon>Pseudomonadota</taxon>
        <taxon>Alphaproteobacteria</taxon>
        <taxon>Caulobacterales</taxon>
        <taxon>Caulobacteraceae</taxon>
        <taxon>Brevundimonas</taxon>
    </lineage>
</organism>
<evidence type="ECO:0000256" key="3">
    <source>
        <dbReference type="HAMAP-Rule" id="MF_01440"/>
    </source>
</evidence>
<proteinExistence type="inferred from homology"/>
<dbReference type="InterPro" id="IPR038592">
    <property type="entry name" value="CheD-like_sf"/>
</dbReference>
<dbReference type="Proteomes" id="UP000501325">
    <property type="component" value="Chromosome"/>
</dbReference>
<dbReference type="RefSeq" id="WP_050771635.1">
    <property type="nucleotide sequence ID" value="NZ_CP048751.1"/>
</dbReference>
<comment type="catalytic activity">
    <reaction evidence="3">
        <text>L-glutaminyl-[protein] + H2O = L-glutamyl-[protein] + NH4(+)</text>
        <dbReference type="Rhea" id="RHEA:16441"/>
        <dbReference type="Rhea" id="RHEA-COMP:10207"/>
        <dbReference type="Rhea" id="RHEA-COMP:10208"/>
        <dbReference type="ChEBI" id="CHEBI:15377"/>
        <dbReference type="ChEBI" id="CHEBI:28938"/>
        <dbReference type="ChEBI" id="CHEBI:29973"/>
        <dbReference type="ChEBI" id="CHEBI:30011"/>
        <dbReference type="EC" id="3.5.1.44"/>
    </reaction>
</comment>
<dbReference type="KEGG" id="bmed:GYM46_15015"/>
<evidence type="ECO:0000256" key="1">
    <source>
        <dbReference type="ARBA" id="ARBA00022500"/>
    </source>
</evidence>
<evidence type="ECO:0000313" key="6">
    <source>
        <dbReference type="Proteomes" id="UP000289220"/>
    </source>
</evidence>
<name>A0A6G7ELB2_9CAUL</name>
<dbReference type="PANTHER" id="PTHR35147">
    <property type="entry name" value="CHEMORECEPTOR GLUTAMINE DEAMIDASE CHED-RELATED"/>
    <property type="match status" value="1"/>
</dbReference>
<comment type="function">
    <text evidence="3">Probably deamidates glutamine residues to glutamate on methyl-accepting chemotaxis receptors (MCPs), playing an important role in chemotaxis.</text>
</comment>
<keyword evidence="1 3" id="KW-0145">Chemotaxis</keyword>
<gene>
    <name evidence="5" type="primary">cheD_3</name>
    <name evidence="3" type="synonym">cheD</name>
    <name evidence="5" type="ORF">BREV_BREV_03405</name>
    <name evidence="4" type="ORF">GYM46_15015</name>
</gene>
<dbReference type="EMBL" id="UXHF01000132">
    <property type="protein sequence ID" value="VDC48975.1"/>
    <property type="molecule type" value="Genomic_DNA"/>
</dbReference>
<evidence type="ECO:0000313" key="5">
    <source>
        <dbReference type="EMBL" id="VDC48975.1"/>
    </source>
</evidence>
<protein>
    <recommendedName>
        <fullName evidence="3">Probable chemoreceptor glutamine deamidase CheD</fullName>
        <ecNumber evidence="3">3.5.1.44</ecNumber>
    </recommendedName>
</protein>
<dbReference type="SUPFAM" id="SSF64438">
    <property type="entry name" value="CNF1/YfiH-like putative cysteine hydrolases"/>
    <property type="match status" value="1"/>
</dbReference>
<dbReference type="EC" id="3.5.1.44" evidence="3"/>
<dbReference type="Proteomes" id="UP000289220">
    <property type="component" value="Unassembled WGS sequence"/>
</dbReference>
<evidence type="ECO:0000313" key="4">
    <source>
        <dbReference type="EMBL" id="QIH74146.1"/>
    </source>
</evidence>
<dbReference type="EMBL" id="CP048751">
    <property type="protein sequence ID" value="QIH74146.1"/>
    <property type="molecule type" value="Genomic_DNA"/>
</dbReference>
<dbReference type="InterPro" id="IPR005659">
    <property type="entry name" value="Chemorcpt_Glu_NH3ase_CheD"/>
</dbReference>
<keyword evidence="6" id="KW-1185">Reference proteome</keyword>
<sequence>MRYNICSRTWDQGERPVHLTSISQGQYSISDDPDAVITTVLGSCVAACIRDPKRGVGGMNHFVLPESPTPLSEQDDPSRYGSYLMQRLVDGLLEAGANPHCLEAMVFGGASPGDSFYNVGAHNVAFAEGFLADRGIEIVDSICGGRSGCKVEYWPASGKLIHTPLGKYGKA</sequence>
<evidence type="ECO:0000313" key="7">
    <source>
        <dbReference type="Proteomes" id="UP000501325"/>
    </source>
</evidence>
<keyword evidence="5" id="KW-0675">Receptor</keyword>
<dbReference type="AlphaFoldDB" id="A0A6G7ELB2"/>
<keyword evidence="2 3" id="KW-0378">Hydrolase</keyword>
<reference evidence="5 6" key="1">
    <citation type="submission" date="2018-11" db="EMBL/GenBank/DDBJ databases">
        <authorList>
            <person name="Peiro R."/>
            <person name="Begona"/>
            <person name="Cbmso G."/>
            <person name="Lopez M."/>
            <person name="Gonzalez S."/>
            <person name="Sacristan E."/>
            <person name="Castillo E."/>
        </authorList>
    </citation>
    <scope>NUCLEOTIDE SEQUENCE [LARGE SCALE GENOMIC DNA]</scope>
    <source>
        <strain evidence="5">Brev_genome</strain>
    </source>
</reference>
<dbReference type="HAMAP" id="MF_01440">
    <property type="entry name" value="CheD"/>
    <property type="match status" value="1"/>
</dbReference>
<comment type="similarity">
    <text evidence="3">Belongs to the CheD family.</text>
</comment>
<dbReference type="InterPro" id="IPR011324">
    <property type="entry name" value="Cytotoxic_necrot_fac-like_cat"/>
</dbReference>
<dbReference type="GO" id="GO:0050568">
    <property type="term" value="F:protein-glutamine glutaminase activity"/>
    <property type="evidence" value="ECO:0007669"/>
    <property type="project" value="UniProtKB-UniRule"/>
</dbReference>
<dbReference type="PANTHER" id="PTHR35147:SF3">
    <property type="entry name" value="CHEMORECEPTOR GLUTAMINE DEAMIDASE CHED 1-RELATED"/>
    <property type="match status" value="1"/>
</dbReference>
<dbReference type="Gene3D" id="3.30.1330.200">
    <property type="match status" value="1"/>
</dbReference>
<accession>A0A6G7ELB2</accession>
<evidence type="ECO:0000256" key="2">
    <source>
        <dbReference type="ARBA" id="ARBA00022801"/>
    </source>
</evidence>
<dbReference type="CDD" id="cd16352">
    <property type="entry name" value="CheD"/>
    <property type="match status" value="1"/>
</dbReference>
<reference evidence="4 7" key="2">
    <citation type="submission" date="2020-01" db="EMBL/GenBank/DDBJ databases">
        <authorList>
            <person name="Wang S."/>
        </authorList>
    </citation>
    <scope>NUCLEOTIDE SEQUENCE [LARGE SCALE GENOMIC DNA]</scope>
    <source>
        <strain evidence="4 7">D151-2-6</strain>
    </source>
</reference>
<dbReference type="Pfam" id="PF03975">
    <property type="entry name" value="CheD"/>
    <property type="match status" value="1"/>
</dbReference>
<dbReference type="GO" id="GO:0006935">
    <property type="term" value="P:chemotaxis"/>
    <property type="evidence" value="ECO:0007669"/>
    <property type="project" value="UniProtKB-UniRule"/>
</dbReference>